<accession>A0AAW2GCZ5</accession>
<reference evidence="2 3" key="1">
    <citation type="submission" date="2023-03" db="EMBL/GenBank/DDBJ databases">
        <title>High recombination rates correlate with genetic variation in Cardiocondyla obscurior ants.</title>
        <authorList>
            <person name="Errbii M."/>
        </authorList>
    </citation>
    <scope>NUCLEOTIDE SEQUENCE [LARGE SCALE GENOMIC DNA]</scope>
    <source>
        <strain evidence="2">Alpha-2009</strain>
        <tissue evidence="2">Whole body</tissue>
    </source>
</reference>
<name>A0AAW2GCZ5_9HYME</name>
<proteinExistence type="predicted"/>
<comment type="caution">
    <text evidence="2">The sequence shown here is derived from an EMBL/GenBank/DDBJ whole genome shotgun (WGS) entry which is preliminary data.</text>
</comment>
<sequence>MAAVEGEALDEREPCEELSMVISWWVVRLIGLVEPRPDLEATRCVSAASSTSSSSSSSSSTSSMGSSSSSSSSSWCSSLFTGFPSSCVTSADSFFATVSSFTLDVSSLSALSRRFFGSDDFASESFVAVVVVVVAVVAPLDVAFDDDALSIFGSGVICRFGDLTELALELKSRGSS</sequence>
<protein>
    <submittedName>
        <fullName evidence="2">Uncharacterized protein</fullName>
    </submittedName>
</protein>
<evidence type="ECO:0000313" key="3">
    <source>
        <dbReference type="Proteomes" id="UP001430953"/>
    </source>
</evidence>
<feature type="region of interest" description="Disordered" evidence="1">
    <location>
        <begin position="49"/>
        <end position="71"/>
    </location>
</feature>
<dbReference type="Proteomes" id="UP001430953">
    <property type="component" value="Unassembled WGS sequence"/>
</dbReference>
<gene>
    <name evidence="2" type="ORF">PUN28_004894</name>
</gene>
<evidence type="ECO:0000256" key="1">
    <source>
        <dbReference type="SAM" id="MobiDB-lite"/>
    </source>
</evidence>
<evidence type="ECO:0000313" key="2">
    <source>
        <dbReference type="EMBL" id="KAL0126084.1"/>
    </source>
</evidence>
<keyword evidence="3" id="KW-1185">Reference proteome</keyword>
<organism evidence="2 3">
    <name type="scientific">Cardiocondyla obscurior</name>
    <dbReference type="NCBI Taxonomy" id="286306"/>
    <lineage>
        <taxon>Eukaryota</taxon>
        <taxon>Metazoa</taxon>
        <taxon>Ecdysozoa</taxon>
        <taxon>Arthropoda</taxon>
        <taxon>Hexapoda</taxon>
        <taxon>Insecta</taxon>
        <taxon>Pterygota</taxon>
        <taxon>Neoptera</taxon>
        <taxon>Endopterygota</taxon>
        <taxon>Hymenoptera</taxon>
        <taxon>Apocrita</taxon>
        <taxon>Aculeata</taxon>
        <taxon>Formicoidea</taxon>
        <taxon>Formicidae</taxon>
        <taxon>Myrmicinae</taxon>
        <taxon>Cardiocondyla</taxon>
    </lineage>
</organism>
<dbReference type="AlphaFoldDB" id="A0AAW2GCZ5"/>
<dbReference type="EMBL" id="JADYXP020000004">
    <property type="protein sequence ID" value="KAL0126084.1"/>
    <property type="molecule type" value="Genomic_DNA"/>
</dbReference>